<dbReference type="Pfam" id="PF00884">
    <property type="entry name" value="Sulfatase"/>
    <property type="match status" value="1"/>
</dbReference>
<sequence length="515" mass="57310">MKFKTLKRFVFCAGIFVGLMSCNSETKGTEQSPNIVIILADDLGYGDPQIYNVDSKIPTPNIDKLARGGMRFTDAHTPSSVCTPTRYGLLTGRYAWRTPLKRSVLWAWDKPLIEKNRLTLPKLLKSKQYHTACIGKWHLGWRWPSNTDNGFVNDTIKIGDYGLKGRNDLWKKMDFSKALAGGPLEAGFDYYFGDDVPNFAPYTFFENNKLIQIPDRLKPADMFGTPGPMAEGWELDKVMPTITEKAVDYIKEQSKTENPFFLYFALTAPHTPIAPASEFKGATEAGSYGDFVYQVDYTVGQVVEALKASGQLENTLVIFTSDNGSPQRDGTNMAGVAGSVKKYGHDPSKPWKGMKADILEGGHRVPFVASWPKKIKENSINNQVVCLTDIIATVASLVEIPYDEKNAMEDSYDISSLFMGSDAPVRTDIVHHAINGTFAIRKGAWKLILGKGPGGFSRSLNLPEFPVKTEGQLYNLSNDPSETDNVYAEYPEKVRELTELLNQYKINGSSNQIEI</sequence>
<dbReference type="OrthoDB" id="9765065at2"/>
<keyword evidence="2" id="KW-0479">Metal-binding</keyword>
<dbReference type="InterPro" id="IPR017850">
    <property type="entry name" value="Alkaline_phosphatase_core_sf"/>
</dbReference>
<dbReference type="Gene3D" id="3.30.1120.10">
    <property type="match status" value="1"/>
</dbReference>
<dbReference type="PANTHER" id="PTHR42693">
    <property type="entry name" value="ARYLSULFATASE FAMILY MEMBER"/>
    <property type="match status" value="1"/>
</dbReference>
<dbReference type="GO" id="GO:0004065">
    <property type="term" value="F:arylsulfatase activity"/>
    <property type="evidence" value="ECO:0007669"/>
    <property type="project" value="TreeGrafter"/>
</dbReference>
<comment type="similarity">
    <text evidence="1">Belongs to the sulfatase family.</text>
</comment>
<dbReference type="EMBL" id="FPAG01000001">
    <property type="protein sequence ID" value="SFS40141.1"/>
    <property type="molecule type" value="Genomic_DNA"/>
</dbReference>
<dbReference type="InterPro" id="IPR024607">
    <property type="entry name" value="Sulfatase_CS"/>
</dbReference>
<dbReference type="PROSITE" id="PS00523">
    <property type="entry name" value="SULFATASE_1"/>
    <property type="match status" value="1"/>
</dbReference>
<dbReference type="Gene3D" id="3.40.720.10">
    <property type="entry name" value="Alkaline Phosphatase, subunit A"/>
    <property type="match status" value="1"/>
</dbReference>
<dbReference type="PANTHER" id="PTHR42693:SF53">
    <property type="entry name" value="ENDO-4-O-SULFATASE"/>
    <property type="match status" value="1"/>
</dbReference>
<dbReference type="RefSeq" id="WP_074976473.1">
    <property type="nucleotide sequence ID" value="NZ_FPAG01000001.1"/>
</dbReference>
<evidence type="ECO:0000313" key="7">
    <source>
        <dbReference type="Proteomes" id="UP000183209"/>
    </source>
</evidence>
<reference evidence="6 7" key="1">
    <citation type="submission" date="2016-10" db="EMBL/GenBank/DDBJ databases">
        <authorList>
            <person name="de Groot N.N."/>
        </authorList>
    </citation>
    <scope>NUCLEOTIDE SEQUENCE [LARGE SCALE GENOMIC DNA]</scope>
    <source>
        <strain evidence="6 7">CGMCC 1.6114</strain>
    </source>
</reference>
<evidence type="ECO:0000256" key="4">
    <source>
        <dbReference type="ARBA" id="ARBA00022837"/>
    </source>
</evidence>
<protein>
    <submittedName>
        <fullName evidence="6">Arylsulfatase A</fullName>
    </submittedName>
</protein>
<accession>A0A1I6PIS7</accession>
<evidence type="ECO:0000256" key="1">
    <source>
        <dbReference type="ARBA" id="ARBA00008779"/>
    </source>
</evidence>
<dbReference type="InterPro" id="IPR050738">
    <property type="entry name" value="Sulfatase"/>
</dbReference>
<name>A0A1I6PIS7_9FLAO</name>
<organism evidence="6 7">
    <name type="scientific">Zhouia amylolytica</name>
    <dbReference type="NCBI Taxonomy" id="376730"/>
    <lineage>
        <taxon>Bacteria</taxon>
        <taxon>Pseudomonadati</taxon>
        <taxon>Bacteroidota</taxon>
        <taxon>Flavobacteriia</taxon>
        <taxon>Flavobacteriales</taxon>
        <taxon>Flavobacteriaceae</taxon>
        <taxon>Zhouia</taxon>
    </lineage>
</organism>
<keyword evidence="4" id="KW-0106">Calcium</keyword>
<dbReference type="SUPFAM" id="SSF53649">
    <property type="entry name" value="Alkaline phosphatase-like"/>
    <property type="match status" value="1"/>
</dbReference>
<dbReference type="GO" id="GO:0046872">
    <property type="term" value="F:metal ion binding"/>
    <property type="evidence" value="ECO:0007669"/>
    <property type="project" value="UniProtKB-KW"/>
</dbReference>
<dbReference type="InterPro" id="IPR000917">
    <property type="entry name" value="Sulfatase_N"/>
</dbReference>
<feature type="domain" description="Sulfatase N-terminal" evidence="5">
    <location>
        <begin position="33"/>
        <end position="398"/>
    </location>
</feature>
<keyword evidence="3" id="KW-0378">Hydrolase</keyword>
<dbReference type="CDD" id="cd16143">
    <property type="entry name" value="ARS_like"/>
    <property type="match status" value="1"/>
</dbReference>
<evidence type="ECO:0000259" key="5">
    <source>
        <dbReference type="Pfam" id="PF00884"/>
    </source>
</evidence>
<dbReference type="Proteomes" id="UP000183209">
    <property type="component" value="Unassembled WGS sequence"/>
</dbReference>
<gene>
    <name evidence="6" type="ORF">SAMN04487906_0324</name>
</gene>
<dbReference type="PROSITE" id="PS51257">
    <property type="entry name" value="PROKAR_LIPOPROTEIN"/>
    <property type="match status" value="1"/>
</dbReference>
<evidence type="ECO:0000256" key="3">
    <source>
        <dbReference type="ARBA" id="ARBA00022801"/>
    </source>
</evidence>
<evidence type="ECO:0000313" key="6">
    <source>
        <dbReference type="EMBL" id="SFS40141.1"/>
    </source>
</evidence>
<evidence type="ECO:0000256" key="2">
    <source>
        <dbReference type="ARBA" id="ARBA00022723"/>
    </source>
</evidence>
<dbReference type="AlphaFoldDB" id="A0A1I6PIS7"/>
<proteinExistence type="inferred from homology"/>